<dbReference type="SUPFAM" id="SSF56655">
    <property type="entry name" value="Carbohydrate phosphatase"/>
    <property type="match status" value="1"/>
</dbReference>
<dbReference type="InterPro" id="IPR020583">
    <property type="entry name" value="Inositol_monoP_metal-BS"/>
</dbReference>
<evidence type="ECO:0000313" key="14">
    <source>
        <dbReference type="Proteomes" id="UP001300763"/>
    </source>
</evidence>
<evidence type="ECO:0000313" key="13">
    <source>
        <dbReference type="EMBL" id="MDD7963813.1"/>
    </source>
</evidence>
<dbReference type="PROSITE" id="PS00630">
    <property type="entry name" value="IMP_2"/>
    <property type="match status" value="1"/>
</dbReference>
<keyword evidence="6" id="KW-0479">Metal-binding</keyword>
<dbReference type="Gene3D" id="3.40.190.80">
    <property type="match status" value="1"/>
</dbReference>
<dbReference type="NCBIfam" id="TIGR02067">
    <property type="entry name" value="his_9_HisN"/>
    <property type="match status" value="1"/>
</dbReference>
<dbReference type="InterPro" id="IPR020550">
    <property type="entry name" value="Inositol_monophosphatase_CS"/>
</dbReference>
<evidence type="ECO:0000256" key="2">
    <source>
        <dbReference type="ARBA" id="ARBA00001946"/>
    </source>
</evidence>
<comment type="catalytic activity">
    <reaction evidence="10">
        <text>L-histidinol phosphate + H2O = L-histidinol + phosphate</text>
        <dbReference type="Rhea" id="RHEA:14465"/>
        <dbReference type="ChEBI" id="CHEBI:15377"/>
        <dbReference type="ChEBI" id="CHEBI:43474"/>
        <dbReference type="ChEBI" id="CHEBI:57699"/>
        <dbReference type="ChEBI" id="CHEBI:57980"/>
        <dbReference type="EC" id="3.1.3.15"/>
    </reaction>
</comment>
<feature type="compositionally biased region" description="Acidic residues" evidence="12">
    <location>
        <begin position="10"/>
        <end position="27"/>
    </location>
</feature>
<dbReference type="InterPro" id="IPR011809">
    <property type="entry name" value="His_9_proposed"/>
</dbReference>
<evidence type="ECO:0000256" key="11">
    <source>
        <dbReference type="NCBIfam" id="TIGR02067"/>
    </source>
</evidence>
<dbReference type="PRINTS" id="PR00377">
    <property type="entry name" value="IMPHPHTASES"/>
</dbReference>
<dbReference type="PANTHER" id="PTHR20854">
    <property type="entry name" value="INOSITOL MONOPHOSPHATASE"/>
    <property type="match status" value="1"/>
</dbReference>
<comment type="catalytic activity">
    <reaction evidence="1">
        <text>a myo-inositol phosphate + H2O = myo-inositol + phosphate</text>
        <dbReference type="Rhea" id="RHEA:24056"/>
        <dbReference type="ChEBI" id="CHEBI:15377"/>
        <dbReference type="ChEBI" id="CHEBI:17268"/>
        <dbReference type="ChEBI" id="CHEBI:43474"/>
        <dbReference type="ChEBI" id="CHEBI:84139"/>
        <dbReference type="EC" id="3.1.3.25"/>
    </reaction>
</comment>
<sequence length="291" mass="30809">MSSAGSADLDPADDPADDPAADPALDADLDTDLDADLALALSLADAADAVTLPRFRAVDLRVERKPDRTPVTDADTACEDRLRAVLATHRPDDDVLGEERGGDLGAGRVWVIDPIDGTKNFSRGIPVWATLIALVQDGRPVVGAVSAPALGRRWWAAAGRGAHTSDPARGVDAAPLAVSAIGTLEDAYASTTDLEYWRTIDRQEQWLALTRACWETRAFGDFWHHCLVAEGVLDVAVEPAANTWDLAAAQVLVEEAGGRLTDLAGVARPDGGDSLTTNGLLHDAALEIVRR</sequence>
<evidence type="ECO:0000256" key="3">
    <source>
        <dbReference type="ARBA" id="ARBA00004970"/>
    </source>
</evidence>
<dbReference type="Proteomes" id="UP001300763">
    <property type="component" value="Unassembled WGS sequence"/>
</dbReference>
<evidence type="ECO:0000256" key="4">
    <source>
        <dbReference type="ARBA" id="ARBA00009759"/>
    </source>
</evidence>
<dbReference type="GO" id="GO:0004401">
    <property type="term" value="F:histidinol-phosphatase activity"/>
    <property type="evidence" value="ECO:0007669"/>
    <property type="project" value="UniProtKB-EC"/>
</dbReference>
<evidence type="ECO:0000256" key="12">
    <source>
        <dbReference type="SAM" id="MobiDB-lite"/>
    </source>
</evidence>
<comment type="cofactor">
    <cofactor evidence="2">
        <name>Mg(2+)</name>
        <dbReference type="ChEBI" id="CHEBI:18420"/>
    </cofactor>
</comment>
<keyword evidence="7 13" id="KW-0378">Hydrolase</keyword>
<dbReference type="Gene3D" id="3.30.540.10">
    <property type="entry name" value="Fructose-1,6-Bisphosphatase, subunit A, domain 1"/>
    <property type="match status" value="1"/>
</dbReference>
<gene>
    <name evidence="13" type="primary">hisN</name>
    <name evidence="13" type="ORF">PGB27_00495</name>
</gene>
<comment type="caution">
    <text evidence="13">The sequence shown here is derived from an EMBL/GenBank/DDBJ whole genome shotgun (WGS) entry which is preliminary data.</text>
</comment>
<keyword evidence="5" id="KW-0028">Amino-acid biosynthesis</keyword>
<evidence type="ECO:0000256" key="6">
    <source>
        <dbReference type="ARBA" id="ARBA00022723"/>
    </source>
</evidence>
<comment type="pathway">
    <text evidence="3">Amino-acid biosynthesis; L-histidine biosynthesis; L-histidine from 5-phospho-alpha-D-ribose 1-diphosphate: step 8/9.</text>
</comment>
<keyword evidence="9" id="KW-0368">Histidine biosynthesis</keyword>
<dbReference type="RefSeq" id="WP_274198370.1">
    <property type="nucleotide sequence ID" value="NZ_JAQZAO010000001.1"/>
</dbReference>
<evidence type="ECO:0000256" key="10">
    <source>
        <dbReference type="ARBA" id="ARBA00049158"/>
    </source>
</evidence>
<evidence type="ECO:0000256" key="9">
    <source>
        <dbReference type="ARBA" id="ARBA00023102"/>
    </source>
</evidence>
<keyword evidence="8" id="KW-0460">Magnesium</keyword>
<dbReference type="EMBL" id="JAQZAO010000001">
    <property type="protein sequence ID" value="MDD7963813.1"/>
    <property type="molecule type" value="Genomic_DNA"/>
</dbReference>
<protein>
    <recommendedName>
        <fullName evidence="11">Histidinol-phosphatase</fullName>
        <ecNumber evidence="11">3.1.3.15</ecNumber>
    </recommendedName>
</protein>
<comment type="similarity">
    <text evidence="4">Belongs to the inositol monophosphatase superfamily.</text>
</comment>
<evidence type="ECO:0000256" key="1">
    <source>
        <dbReference type="ARBA" id="ARBA00001033"/>
    </source>
</evidence>
<feature type="region of interest" description="Disordered" evidence="12">
    <location>
        <begin position="1"/>
        <end position="27"/>
    </location>
</feature>
<evidence type="ECO:0000256" key="5">
    <source>
        <dbReference type="ARBA" id="ARBA00022605"/>
    </source>
</evidence>
<dbReference type="PANTHER" id="PTHR20854:SF4">
    <property type="entry name" value="INOSITOL-1-MONOPHOSPHATASE-RELATED"/>
    <property type="match status" value="1"/>
</dbReference>
<dbReference type="PROSITE" id="PS00629">
    <property type="entry name" value="IMP_1"/>
    <property type="match status" value="1"/>
</dbReference>
<reference evidence="13 14" key="1">
    <citation type="submission" date="2023-02" db="EMBL/GenBank/DDBJ databases">
        <title>Genome sequencing required for Actinomycetospora new species description.</title>
        <authorList>
            <person name="Saimee Y."/>
            <person name="Duangmal K."/>
        </authorList>
    </citation>
    <scope>NUCLEOTIDE SEQUENCE [LARGE SCALE GENOMIC DNA]</scope>
    <source>
        <strain evidence="13 14">DW7H6</strain>
    </source>
</reference>
<dbReference type="Pfam" id="PF00459">
    <property type="entry name" value="Inositol_P"/>
    <property type="match status" value="1"/>
</dbReference>
<keyword evidence="14" id="KW-1185">Reference proteome</keyword>
<proteinExistence type="inferred from homology"/>
<evidence type="ECO:0000256" key="8">
    <source>
        <dbReference type="ARBA" id="ARBA00022842"/>
    </source>
</evidence>
<dbReference type="InterPro" id="IPR000760">
    <property type="entry name" value="Inositol_monophosphatase-like"/>
</dbReference>
<organism evidence="13 14">
    <name type="scientific">Actinomycetospora lemnae</name>
    <dbReference type="NCBI Taxonomy" id="3019891"/>
    <lineage>
        <taxon>Bacteria</taxon>
        <taxon>Bacillati</taxon>
        <taxon>Actinomycetota</taxon>
        <taxon>Actinomycetes</taxon>
        <taxon>Pseudonocardiales</taxon>
        <taxon>Pseudonocardiaceae</taxon>
        <taxon>Actinomycetospora</taxon>
    </lineage>
</organism>
<evidence type="ECO:0000256" key="7">
    <source>
        <dbReference type="ARBA" id="ARBA00022801"/>
    </source>
</evidence>
<accession>A0ABT5SPV5</accession>
<name>A0ABT5SPV5_9PSEU</name>
<dbReference type="EC" id="3.1.3.15" evidence="11"/>